<feature type="domain" description="Phosphotyrosine protein phosphatase I" evidence="2">
    <location>
        <begin position="2"/>
        <end position="134"/>
    </location>
</feature>
<evidence type="ECO:0000259" key="2">
    <source>
        <dbReference type="SMART" id="SM00226"/>
    </source>
</evidence>
<protein>
    <submittedName>
        <fullName evidence="3">ArsC family transcriptional regulator</fullName>
    </submittedName>
</protein>
<dbReference type="SMART" id="SM00226">
    <property type="entry name" value="LMWPc"/>
    <property type="match status" value="1"/>
</dbReference>
<sequence>MKKILFVCTHNAGRSQIAEGYMNARYGNRFQAFSAGSEPVESINPYAVYTMAEIGIDIRDQRPKLIDDFDGIEMDLLITLCDSGTCPLFPWAKETIHQTFPDPSKITGTEEEIQAGVREIRDAITTWIDESFGKA</sequence>
<dbReference type="Gene3D" id="3.40.50.2300">
    <property type="match status" value="1"/>
</dbReference>
<evidence type="ECO:0000256" key="1">
    <source>
        <dbReference type="ARBA" id="ARBA00022849"/>
    </source>
</evidence>
<dbReference type="Pfam" id="PF01451">
    <property type="entry name" value="LMWPc"/>
    <property type="match status" value="1"/>
</dbReference>
<dbReference type="InterPro" id="IPR023485">
    <property type="entry name" value="Ptyr_pPase"/>
</dbReference>
<dbReference type="PANTHER" id="PTHR43428">
    <property type="entry name" value="ARSENATE REDUCTASE"/>
    <property type="match status" value="1"/>
</dbReference>
<dbReference type="AlphaFoldDB" id="A0A8J8B4L2"/>
<gene>
    <name evidence="3" type="ORF">RJ53_08035</name>
</gene>
<dbReference type="PANTHER" id="PTHR43428:SF1">
    <property type="entry name" value="ARSENATE REDUCTASE"/>
    <property type="match status" value="1"/>
</dbReference>
<dbReference type="GO" id="GO:0046685">
    <property type="term" value="P:response to arsenic-containing substance"/>
    <property type="evidence" value="ECO:0007669"/>
    <property type="project" value="UniProtKB-KW"/>
</dbReference>
<comment type="caution">
    <text evidence="3">The sequence shown here is derived from an EMBL/GenBank/DDBJ whole genome shotgun (WGS) entry which is preliminary data.</text>
</comment>
<evidence type="ECO:0000313" key="3">
    <source>
        <dbReference type="EMBL" id="MBR1369445.1"/>
    </source>
</evidence>
<dbReference type="RefSeq" id="WP_211531152.1">
    <property type="nucleotide sequence ID" value="NZ_JWHL01000013.1"/>
</dbReference>
<dbReference type="Proteomes" id="UP000730161">
    <property type="component" value="Unassembled WGS sequence"/>
</dbReference>
<evidence type="ECO:0000313" key="4">
    <source>
        <dbReference type="Proteomes" id="UP000730161"/>
    </source>
</evidence>
<dbReference type="SUPFAM" id="SSF52788">
    <property type="entry name" value="Phosphotyrosine protein phosphatases I"/>
    <property type="match status" value="1"/>
</dbReference>
<accession>A0A8J8B4L2</accession>
<keyword evidence="1" id="KW-0059">Arsenical resistance</keyword>
<keyword evidence="4" id="KW-1185">Reference proteome</keyword>
<name>A0A8J8B4L2_9EURY</name>
<reference evidence="3" key="1">
    <citation type="submission" date="2014-12" db="EMBL/GenBank/DDBJ databases">
        <authorList>
            <person name="Huang H.-H."/>
            <person name="Chen S.-C."/>
            <person name="Lai M.-C."/>
        </authorList>
    </citation>
    <scope>NUCLEOTIDE SEQUENCE</scope>
    <source>
        <strain evidence="3">K1F9705b</strain>
    </source>
</reference>
<dbReference type="CDD" id="cd16345">
    <property type="entry name" value="LMWP_ArsC"/>
    <property type="match status" value="1"/>
</dbReference>
<proteinExistence type="predicted"/>
<dbReference type="InterPro" id="IPR036196">
    <property type="entry name" value="Ptyr_pPase_sf"/>
</dbReference>
<organism evidence="3 4">
    <name type="scientific">Methanocalculus chunghsingensis</name>
    <dbReference type="NCBI Taxonomy" id="156457"/>
    <lineage>
        <taxon>Archaea</taxon>
        <taxon>Methanobacteriati</taxon>
        <taxon>Methanobacteriota</taxon>
        <taxon>Stenosarchaea group</taxon>
        <taxon>Methanomicrobia</taxon>
        <taxon>Methanomicrobiales</taxon>
        <taxon>Methanocalculaceae</taxon>
        <taxon>Methanocalculus</taxon>
    </lineage>
</organism>
<dbReference type="OrthoDB" id="295776at2157"/>
<dbReference type="EMBL" id="JWHL01000013">
    <property type="protein sequence ID" value="MBR1369445.1"/>
    <property type="molecule type" value="Genomic_DNA"/>
</dbReference>